<organism evidence="2 3">
    <name type="scientific">Parvularcula marina</name>
    <dbReference type="NCBI Taxonomy" id="2292771"/>
    <lineage>
        <taxon>Bacteria</taxon>
        <taxon>Pseudomonadati</taxon>
        <taxon>Pseudomonadota</taxon>
        <taxon>Alphaproteobacteria</taxon>
        <taxon>Parvularculales</taxon>
        <taxon>Parvularculaceae</taxon>
        <taxon>Parvularcula</taxon>
    </lineage>
</organism>
<feature type="signal peptide" evidence="1">
    <location>
        <begin position="1"/>
        <end position="22"/>
    </location>
</feature>
<sequence>MKSKKRICAILLAATAFGVAQAQEEPVEPVEPSEFPPLYEDLEREEIERNIPIPERIEEEDTGSENAEAMELELDLSPDPALMSFAALLEEGKAEIVLEGTKTQSEAMLLAAEYGIAMSQMPEALQILGTRALLFQKSTGRVLAAIRLPDGVRRNKEKVNPEIRMFGRENGQIAIEYRGWHTDKYEFEKCTIIFEYQVNVVDRNLASKKTFGRIQRPYEYIKVLSQPVDGTNGLYVLVIPTVEVNKKKIGQPFTETHLAITQSRKGANPAKTIDMPKVERWLVVEHELVHAEQIYRAYTQTVRKLVSDNKLCNPTKPIARHRAILQKTFTANWIKMTASGHGGSHEQGTYPNTPAETEAREVMWRLWDARNP</sequence>
<dbReference type="RefSeq" id="WP_116392590.1">
    <property type="nucleotide sequence ID" value="NZ_QUQO01000001.1"/>
</dbReference>
<name>A0A371RKI4_9PROT</name>
<protein>
    <recommendedName>
        <fullName evidence="4">DUF922 domain-containing protein</fullName>
    </recommendedName>
</protein>
<evidence type="ECO:0008006" key="4">
    <source>
        <dbReference type="Google" id="ProtNLM"/>
    </source>
</evidence>
<dbReference type="Proteomes" id="UP000264589">
    <property type="component" value="Unassembled WGS sequence"/>
</dbReference>
<comment type="caution">
    <text evidence="2">The sequence shown here is derived from an EMBL/GenBank/DDBJ whole genome shotgun (WGS) entry which is preliminary data.</text>
</comment>
<gene>
    <name evidence="2" type="ORF">DX908_12205</name>
</gene>
<dbReference type="EMBL" id="QUQO01000001">
    <property type="protein sequence ID" value="RFB05958.1"/>
    <property type="molecule type" value="Genomic_DNA"/>
</dbReference>
<accession>A0A371RKI4</accession>
<proteinExistence type="predicted"/>
<dbReference type="AlphaFoldDB" id="A0A371RKI4"/>
<keyword evidence="3" id="KW-1185">Reference proteome</keyword>
<evidence type="ECO:0000313" key="2">
    <source>
        <dbReference type="EMBL" id="RFB05958.1"/>
    </source>
</evidence>
<evidence type="ECO:0000256" key="1">
    <source>
        <dbReference type="SAM" id="SignalP"/>
    </source>
</evidence>
<dbReference type="InParanoid" id="A0A371RKI4"/>
<keyword evidence="1" id="KW-0732">Signal</keyword>
<reference evidence="2 3" key="1">
    <citation type="submission" date="2018-08" db="EMBL/GenBank/DDBJ databases">
        <title>Parvularcula sp. SM1705, isolated from surface water of the South Sea China.</title>
        <authorList>
            <person name="Sun L."/>
        </authorList>
    </citation>
    <scope>NUCLEOTIDE SEQUENCE [LARGE SCALE GENOMIC DNA]</scope>
    <source>
        <strain evidence="2 3">SM1705</strain>
    </source>
</reference>
<evidence type="ECO:0000313" key="3">
    <source>
        <dbReference type="Proteomes" id="UP000264589"/>
    </source>
</evidence>
<feature type="chain" id="PRO_5016977805" description="DUF922 domain-containing protein" evidence="1">
    <location>
        <begin position="23"/>
        <end position="372"/>
    </location>
</feature>